<reference evidence="1" key="1">
    <citation type="journal article" date="2021" name="Environ. Microbiol.">
        <title>Gene family expansions and transcriptome signatures uncover fungal adaptations to wood decay.</title>
        <authorList>
            <person name="Hage H."/>
            <person name="Miyauchi S."/>
            <person name="Viragh M."/>
            <person name="Drula E."/>
            <person name="Min B."/>
            <person name="Chaduli D."/>
            <person name="Navarro D."/>
            <person name="Favel A."/>
            <person name="Norest M."/>
            <person name="Lesage-Meessen L."/>
            <person name="Balint B."/>
            <person name="Merenyi Z."/>
            <person name="de Eugenio L."/>
            <person name="Morin E."/>
            <person name="Martinez A.T."/>
            <person name="Baldrian P."/>
            <person name="Stursova M."/>
            <person name="Martinez M.J."/>
            <person name="Novotny C."/>
            <person name="Magnuson J.K."/>
            <person name="Spatafora J.W."/>
            <person name="Maurice S."/>
            <person name="Pangilinan J."/>
            <person name="Andreopoulos W."/>
            <person name="LaButti K."/>
            <person name="Hundley H."/>
            <person name="Na H."/>
            <person name="Kuo A."/>
            <person name="Barry K."/>
            <person name="Lipzen A."/>
            <person name="Henrissat B."/>
            <person name="Riley R."/>
            <person name="Ahrendt S."/>
            <person name="Nagy L.G."/>
            <person name="Grigoriev I.V."/>
            <person name="Martin F."/>
            <person name="Rosso M.N."/>
        </authorList>
    </citation>
    <scope>NUCLEOTIDE SEQUENCE</scope>
    <source>
        <strain evidence="1">CBS 384.51</strain>
    </source>
</reference>
<dbReference type="Proteomes" id="UP001055072">
    <property type="component" value="Unassembled WGS sequence"/>
</dbReference>
<comment type="caution">
    <text evidence="1">The sequence shown here is derived from an EMBL/GenBank/DDBJ whole genome shotgun (WGS) entry which is preliminary data.</text>
</comment>
<gene>
    <name evidence="1" type="ORF">BDY19DRAFT_958418</name>
</gene>
<keyword evidence="2" id="KW-1185">Reference proteome</keyword>
<organism evidence="1 2">
    <name type="scientific">Irpex rosettiformis</name>
    <dbReference type="NCBI Taxonomy" id="378272"/>
    <lineage>
        <taxon>Eukaryota</taxon>
        <taxon>Fungi</taxon>
        <taxon>Dikarya</taxon>
        <taxon>Basidiomycota</taxon>
        <taxon>Agaricomycotina</taxon>
        <taxon>Agaricomycetes</taxon>
        <taxon>Polyporales</taxon>
        <taxon>Irpicaceae</taxon>
        <taxon>Irpex</taxon>
    </lineage>
</organism>
<accession>A0ACB8TXL8</accession>
<evidence type="ECO:0000313" key="1">
    <source>
        <dbReference type="EMBL" id="KAI0086745.1"/>
    </source>
</evidence>
<dbReference type="EMBL" id="MU274921">
    <property type="protein sequence ID" value="KAI0086745.1"/>
    <property type="molecule type" value="Genomic_DNA"/>
</dbReference>
<name>A0ACB8TXL8_9APHY</name>
<sequence>MSVYTIFSSSFFSSYTSKTQLTLERLIVGTDSCGHLGDLPPVSEDCQQIFDSINITSGSIAPTFDVQSFHIQQLTFGTCRVFFENFSNVTQTFCWSALSQQAQGADSACFPPVQPVNSAGFCAPSDGSWQVG</sequence>
<evidence type="ECO:0000313" key="2">
    <source>
        <dbReference type="Proteomes" id="UP001055072"/>
    </source>
</evidence>
<proteinExistence type="predicted"/>
<protein>
    <submittedName>
        <fullName evidence="1">Uncharacterized protein</fullName>
    </submittedName>
</protein>